<keyword evidence="8" id="KW-0175">Coiled coil</keyword>
<dbReference type="InterPro" id="IPR039421">
    <property type="entry name" value="Type_1_exporter"/>
</dbReference>
<dbReference type="CDD" id="cd07346">
    <property type="entry name" value="ABC_6TM_exporters"/>
    <property type="match status" value="1"/>
</dbReference>
<dbReference type="EMBL" id="FORR01000017">
    <property type="protein sequence ID" value="SFJ69818.1"/>
    <property type="molecule type" value="Genomic_DNA"/>
</dbReference>
<feature type="domain" description="ABC transporter" evidence="10">
    <location>
        <begin position="338"/>
        <end position="572"/>
    </location>
</feature>
<dbReference type="GO" id="GO:0015421">
    <property type="term" value="F:ABC-type oligopeptide transporter activity"/>
    <property type="evidence" value="ECO:0007669"/>
    <property type="project" value="TreeGrafter"/>
</dbReference>
<proteinExistence type="predicted"/>
<evidence type="ECO:0000256" key="6">
    <source>
        <dbReference type="ARBA" id="ARBA00022989"/>
    </source>
</evidence>
<evidence type="ECO:0000256" key="2">
    <source>
        <dbReference type="ARBA" id="ARBA00022448"/>
    </source>
</evidence>
<feature type="domain" description="ABC transmembrane type-1" evidence="11">
    <location>
        <begin position="22"/>
        <end position="299"/>
    </location>
</feature>
<keyword evidence="5 12" id="KW-0067">ATP-binding</keyword>
<keyword evidence="6 9" id="KW-1133">Transmembrane helix</keyword>
<dbReference type="InterPro" id="IPR017871">
    <property type="entry name" value="ABC_transporter-like_CS"/>
</dbReference>
<dbReference type="SUPFAM" id="SSF90123">
    <property type="entry name" value="ABC transporter transmembrane region"/>
    <property type="match status" value="1"/>
</dbReference>
<keyword evidence="2" id="KW-0813">Transport</keyword>
<evidence type="ECO:0000259" key="10">
    <source>
        <dbReference type="PROSITE" id="PS50893"/>
    </source>
</evidence>
<protein>
    <submittedName>
        <fullName evidence="12">ATP-binding cassette, subfamily B/ATP-binding cassette, subfamily B, MsbA</fullName>
    </submittedName>
</protein>
<keyword evidence="3 9" id="KW-0812">Transmembrane</keyword>
<dbReference type="InterPro" id="IPR003439">
    <property type="entry name" value="ABC_transporter-like_ATP-bd"/>
</dbReference>
<dbReference type="AlphaFoldDB" id="A0A1I3TF68"/>
<gene>
    <name evidence="12" type="ORF">SAMN05421852_11759</name>
</gene>
<dbReference type="InterPro" id="IPR036640">
    <property type="entry name" value="ABC1_TM_sf"/>
</dbReference>
<dbReference type="GO" id="GO:0016887">
    <property type="term" value="F:ATP hydrolysis activity"/>
    <property type="evidence" value="ECO:0007669"/>
    <property type="project" value="InterPro"/>
</dbReference>
<dbReference type="Proteomes" id="UP000199545">
    <property type="component" value="Unassembled WGS sequence"/>
</dbReference>
<dbReference type="FunFam" id="3.40.50.300:FF:000287">
    <property type="entry name" value="Multidrug ABC transporter ATP-binding protein"/>
    <property type="match status" value="1"/>
</dbReference>
<feature type="transmembrane region" description="Helical" evidence="9">
    <location>
        <begin position="160"/>
        <end position="178"/>
    </location>
</feature>
<feature type="transmembrane region" description="Helical" evidence="9">
    <location>
        <begin position="20"/>
        <end position="36"/>
    </location>
</feature>
<dbReference type="GO" id="GO:0005524">
    <property type="term" value="F:ATP binding"/>
    <property type="evidence" value="ECO:0007669"/>
    <property type="project" value="UniProtKB-KW"/>
</dbReference>
<evidence type="ECO:0000256" key="1">
    <source>
        <dbReference type="ARBA" id="ARBA00004651"/>
    </source>
</evidence>
<dbReference type="PROSITE" id="PS50893">
    <property type="entry name" value="ABC_TRANSPORTER_2"/>
    <property type="match status" value="1"/>
</dbReference>
<keyword evidence="7 9" id="KW-0472">Membrane</keyword>
<accession>A0A1I3TF68</accession>
<sequence length="584" mass="67083">MEQKVKLNLFRIIWDHKNVLMIGLLIMLISTALNLINPWIMKLMIDDAIPKAKVELLVYCIVGVVGIPVINVFLSSYQSLYQSDVNAKIIADLRNQLVVKLTKLSQKTMVQFRQGDISGRIIRTCSEIAFFITGSLMSSFSNILRLVGIFFMIFYLNFQLSIISLMLVPIILYLSRIWKKKIREASEKICDSRKRYDEYIAELVTGIKTVQMFHKEEDEIKQAKNLNAEYRDLRRVIQRQQMLIGNIIWSIYDSISIGVLYAFGAWMIFRGQLTTGELIAFTIYVPQLYSSMSAIVNLYLRKNEVKPEIERYDEMMNLPEENIDQDHAVSLQEVKGKIEFKQVSFGYQEDHENLKQVSFTIHPGEFIGIVGPTGGGKSTILDLIMRFYHPREGEILLDDVPIQQVKLEDLRSEVSLVSQDPFLWNRSIKENLLYVAPMCTEQEIDESIQIAQMENMIRKMPDGLDTIIGDRGVRLSGGEKQRLAIARALLRKPSILLLDEPTSALDAKTESLLQKYLEKVYKGKTVIVVAHRLATIRQADRILVVADGMIQEMGSHQELLEQRGMYYELYKEQMGALELEKSSI</sequence>
<dbReference type="PANTHER" id="PTHR43394">
    <property type="entry name" value="ATP-DEPENDENT PERMEASE MDL1, MITOCHONDRIAL"/>
    <property type="match status" value="1"/>
</dbReference>
<comment type="subcellular location">
    <subcellularLocation>
        <location evidence="1">Cell membrane</location>
        <topology evidence="1">Multi-pass membrane protein</topology>
    </subcellularLocation>
</comment>
<dbReference type="SUPFAM" id="SSF52540">
    <property type="entry name" value="P-loop containing nucleoside triphosphate hydrolases"/>
    <property type="match status" value="1"/>
</dbReference>
<feature type="transmembrane region" description="Helical" evidence="9">
    <location>
        <begin position="243"/>
        <end position="269"/>
    </location>
</feature>
<reference evidence="12 13" key="1">
    <citation type="submission" date="2016-10" db="EMBL/GenBank/DDBJ databases">
        <authorList>
            <person name="de Groot N.N."/>
        </authorList>
    </citation>
    <scope>NUCLEOTIDE SEQUENCE [LARGE SCALE GENOMIC DNA]</scope>
    <source>
        <strain evidence="12 13">DSM 44778</strain>
    </source>
</reference>
<dbReference type="Pfam" id="PF00664">
    <property type="entry name" value="ABC_membrane"/>
    <property type="match status" value="1"/>
</dbReference>
<dbReference type="InterPro" id="IPR003593">
    <property type="entry name" value="AAA+_ATPase"/>
</dbReference>
<keyword evidence="13" id="KW-1185">Reference proteome</keyword>
<feature type="coiled-coil region" evidence="8">
    <location>
        <begin position="213"/>
        <end position="243"/>
    </location>
</feature>
<dbReference type="PROSITE" id="PS50929">
    <property type="entry name" value="ABC_TM1F"/>
    <property type="match status" value="1"/>
</dbReference>
<dbReference type="Gene3D" id="1.20.1560.10">
    <property type="entry name" value="ABC transporter type 1, transmembrane domain"/>
    <property type="match status" value="1"/>
</dbReference>
<name>A0A1I3TF68_9BACL</name>
<evidence type="ECO:0000256" key="5">
    <source>
        <dbReference type="ARBA" id="ARBA00022840"/>
    </source>
</evidence>
<evidence type="ECO:0000256" key="3">
    <source>
        <dbReference type="ARBA" id="ARBA00022692"/>
    </source>
</evidence>
<dbReference type="PANTHER" id="PTHR43394:SF1">
    <property type="entry name" value="ATP-BINDING CASSETTE SUB-FAMILY B MEMBER 10, MITOCHONDRIAL"/>
    <property type="match status" value="1"/>
</dbReference>
<evidence type="ECO:0000256" key="9">
    <source>
        <dbReference type="SAM" id="Phobius"/>
    </source>
</evidence>
<dbReference type="STRING" id="46223.SAMN05421852_11759"/>
<dbReference type="PROSITE" id="PS00211">
    <property type="entry name" value="ABC_TRANSPORTER_1"/>
    <property type="match status" value="1"/>
</dbReference>
<evidence type="ECO:0000313" key="12">
    <source>
        <dbReference type="EMBL" id="SFJ69818.1"/>
    </source>
</evidence>
<organism evidence="12 13">
    <name type="scientific">Thermoflavimicrobium dichotomicum</name>
    <dbReference type="NCBI Taxonomy" id="46223"/>
    <lineage>
        <taxon>Bacteria</taxon>
        <taxon>Bacillati</taxon>
        <taxon>Bacillota</taxon>
        <taxon>Bacilli</taxon>
        <taxon>Bacillales</taxon>
        <taxon>Thermoactinomycetaceae</taxon>
        <taxon>Thermoflavimicrobium</taxon>
    </lineage>
</organism>
<dbReference type="Pfam" id="PF00005">
    <property type="entry name" value="ABC_tran"/>
    <property type="match status" value="1"/>
</dbReference>
<feature type="transmembrane region" description="Helical" evidence="9">
    <location>
        <begin position="281"/>
        <end position="300"/>
    </location>
</feature>
<feature type="transmembrane region" description="Helical" evidence="9">
    <location>
        <begin position="128"/>
        <end position="154"/>
    </location>
</feature>
<evidence type="ECO:0000256" key="7">
    <source>
        <dbReference type="ARBA" id="ARBA00023136"/>
    </source>
</evidence>
<dbReference type="GO" id="GO:0005886">
    <property type="term" value="C:plasma membrane"/>
    <property type="evidence" value="ECO:0007669"/>
    <property type="project" value="UniProtKB-SubCell"/>
</dbReference>
<dbReference type="InterPro" id="IPR027417">
    <property type="entry name" value="P-loop_NTPase"/>
</dbReference>
<evidence type="ECO:0000256" key="8">
    <source>
        <dbReference type="SAM" id="Coils"/>
    </source>
</evidence>
<dbReference type="InterPro" id="IPR011527">
    <property type="entry name" value="ABC1_TM_dom"/>
</dbReference>
<evidence type="ECO:0000259" key="11">
    <source>
        <dbReference type="PROSITE" id="PS50929"/>
    </source>
</evidence>
<dbReference type="RefSeq" id="WP_093231143.1">
    <property type="nucleotide sequence ID" value="NZ_FORR01000017.1"/>
</dbReference>
<feature type="transmembrane region" description="Helical" evidence="9">
    <location>
        <begin position="56"/>
        <end position="74"/>
    </location>
</feature>
<evidence type="ECO:0000256" key="4">
    <source>
        <dbReference type="ARBA" id="ARBA00022741"/>
    </source>
</evidence>
<dbReference type="OrthoDB" id="1240423at2"/>
<dbReference type="Gene3D" id="3.40.50.300">
    <property type="entry name" value="P-loop containing nucleotide triphosphate hydrolases"/>
    <property type="match status" value="1"/>
</dbReference>
<evidence type="ECO:0000313" key="13">
    <source>
        <dbReference type="Proteomes" id="UP000199545"/>
    </source>
</evidence>
<dbReference type="SMART" id="SM00382">
    <property type="entry name" value="AAA"/>
    <property type="match status" value="1"/>
</dbReference>
<keyword evidence="4" id="KW-0547">Nucleotide-binding</keyword>